<proteinExistence type="predicted"/>
<feature type="region of interest" description="Disordered" evidence="1">
    <location>
        <begin position="35"/>
        <end position="62"/>
    </location>
</feature>
<feature type="compositionally biased region" description="Low complexity" evidence="1">
    <location>
        <begin position="42"/>
        <end position="53"/>
    </location>
</feature>
<dbReference type="AlphaFoldDB" id="A0A2C9UVB6"/>
<gene>
    <name evidence="2" type="ORF">MANES_12G098400</name>
</gene>
<evidence type="ECO:0000256" key="1">
    <source>
        <dbReference type="SAM" id="MobiDB-lite"/>
    </source>
</evidence>
<name>A0A2C9UVB6_MANES</name>
<protein>
    <submittedName>
        <fullName evidence="2">Uncharacterized protein</fullName>
    </submittedName>
</protein>
<sequence>MLQESQAVNEARFAQMEAQFLNLSKQLQELLAVSNTSRGKETATSSSSQSTSANKPDGEGFVGTRAGMIPKYTKLDFPPYNGNDDPLIWLHSFNQFF</sequence>
<dbReference type="EMBL" id="CM004398">
    <property type="protein sequence ID" value="OAY35397.1"/>
    <property type="molecule type" value="Genomic_DNA"/>
</dbReference>
<reference evidence="2" key="1">
    <citation type="submission" date="2016-02" db="EMBL/GenBank/DDBJ databases">
        <title>WGS assembly of Manihot esculenta.</title>
        <authorList>
            <person name="Bredeson J.V."/>
            <person name="Prochnik S.E."/>
            <person name="Lyons J.B."/>
            <person name="Schmutz J."/>
            <person name="Grimwood J."/>
            <person name="Vrebalov J."/>
            <person name="Bart R.S."/>
            <person name="Amuge T."/>
            <person name="Ferguson M.E."/>
            <person name="Green R."/>
            <person name="Putnam N."/>
            <person name="Stites J."/>
            <person name="Rounsley S."/>
            <person name="Rokhsar D.S."/>
        </authorList>
    </citation>
    <scope>NUCLEOTIDE SEQUENCE [LARGE SCALE GENOMIC DNA]</scope>
    <source>
        <tissue evidence="2">Leaf</tissue>
    </source>
</reference>
<evidence type="ECO:0000313" key="2">
    <source>
        <dbReference type="EMBL" id="OAY35397.1"/>
    </source>
</evidence>
<organism evidence="2">
    <name type="scientific">Manihot esculenta</name>
    <name type="common">Cassava</name>
    <name type="synonym">Jatropha manihot</name>
    <dbReference type="NCBI Taxonomy" id="3983"/>
    <lineage>
        <taxon>Eukaryota</taxon>
        <taxon>Viridiplantae</taxon>
        <taxon>Streptophyta</taxon>
        <taxon>Embryophyta</taxon>
        <taxon>Tracheophyta</taxon>
        <taxon>Spermatophyta</taxon>
        <taxon>Magnoliopsida</taxon>
        <taxon>eudicotyledons</taxon>
        <taxon>Gunneridae</taxon>
        <taxon>Pentapetalae</taxon>
        <taxon>rosids</taxon>
        <taxon>fabids</taxon>
        <taxon>Malpighiales</taxon>
        <taxon>Euphorbiaceae</taxon>
        <taxon>Crotonoideae</taxon>
        <taxon>Manihoteae</taxon>
        <taxon>Manihot</taxon>
    </lineage>
</organism>
<accession>A0A2C9UVB6</accession>